<sequence>MIKVAVDAMGGDFGPAPIVEGVIKALEARDDFVVTLIGSQIKPLIPTNLLNRVSFVESSEILEMSDHATDALKRKETSIYKAVELVRDKECHAVVSAGHSGATMSLATLRVGRIPGVNRPAIATLMPTVNKSRVLVLDVGANVDCKARNLYEFGIMGVAYAKEIMGLKNPRLGIVSNGEEDSKGDEVTKEARELLRNLDAFKGNAEGSDIFSGEFDVVVCDGFIGNIILKTAEGATSAMSKFIKNEVKNSLLAKFGALLMKGAFDNVKKYVDYDEYGGAPLLGVKDCVIISHGKSSPKAIKNAIFQALKFANSNIENIIENRLKEQSGNLK</sequence>
<dbReference type="GO" id="GO:0006633">
    <property type="term" value="P:fatty acid biosynthetic process"/>
    <property type="evidence" value="ECO:0007669"/>
    <property type="project" value="UniProtKB-UniRule"/>
</dbReference>
<dbReference type="NCBIfam" id="TIGR00182">
    <property type="entry name" value="plsX"/>
    <property type="match status" value="1"/>
</dbReference>
<evidence type="ECO:0000256" key="5">
    <source>
        <dbReference type="ARBA" id="ARBA00023098"/>
    </source>
</evidence>
<accession>A0A7M1LIB9</accession>
<dbReference type="GO" id="GO:0043811">
    <property type="term" value="F:phosphate:acyl-[acyl carrier protein] acyltransferase activity"/>
    <property type="evidence" value="ECO:0007669"/>
    <property type="project" value="UniProtKB-UniRule"/>
</dbReference>
<comment type="similarity">
    <text evidence="10">Belongs to the PlsX family.</text>
</comment>
<dbReference type="PIRSF" id="PIRSF002465">
    <property type="entry name" value="Phsphlp_syn_PlsX"/>
    <property type="match status" value="1"/>
</dbReference>
<evidence type="ECO:0000256" key="10">
    <source>
        <dbReference type="HAMAP-Rule" id="MF_00019"/>
    </source>
</evidence>
<keyword evidence="3 10" id="KW-0444">Lipid biosynthesis</keyword>
<reference evidence="11 12" key="1">
    <citation type="submission" date="2020-10" db="EMBL/GenBank/DDBJ databases">
        <title>Campylobacter and Helicobacter PacBio genomes.</title>
        <authorList>
            <person name="Lane C."/>
        </authorList>
    </citation>
    <scope>NUCLEOTIDE SEQUENCE [LARGE SCALE GENOMIC DNA]</scope>
    <source>
        <strain evidence="11 12">2016D-0077</strain>
    </source>
</reference>
<comment type="pathway">
    <text evidence="10">Lipid metabolism; phospholipid metabolism.</text>
</comment>
<dbReference type="GO" id="GO:0008654">
    <property type="term" value="P:phospholipid biosynthetic process"/>
    <property type="evidence" value="ECO:0007669"/>
    <property type="project" value="UniProtKB-KW"/>
</dbReference>
<keyword evidence="6 10" id="KW-0594">Phospholipid biosynthesis</keyword>
<keyword evidence="4 10" id="KW-0808">Transferase</keyword>
<dbReference type="GO" id="GO:0005737">
    <property type="term" value="C:cytoplasm"/>
    <property type="evidence" value="ECO:0007669"/>
    <property type="project" value="UniProtKB-SubCell"/>
</dbReference>
<dbReference type="RefSeq" id="WP_025802575.1">
    <property type="nucleotide sequence ID" value="NZ_CP053842.1"/>
</dbReference>
<gene>
    <name evidence="10 11" type="primary">plsX</name>
    <name evidence="11" type="ORF">IMC76_02565</name>
</gene>
<evidence type="ECO:0000256" key="6">
    <source>
        <dbReference type="ARBA" id="ARBA00023209"/>
    </source>
</evidence>
<evidence type="ECO:0000256" key="8">
    <source>
        <dbReference type="ARBA" id="ARBA00024069"/>
    </source>
</evidence>
<keyword evidence="2 10" id="KW-0963">Cytoplasm</keyword>
<comment type="catalytic activity">
    <reaction evidence="1 10">
        <text>a fatty acyl-[ACP] + phosphate = an acyl phosphate + holo-[ACP]</text>
        <dbReference type="Rhea" id="RHEA:42292"/>
        <dbReference type="Rhea" id="RHEA-COMP:9685"/>
        <dbReference type="Rhea" id="RHEA-COMP:14125"/>
        <dbReference type="ChEBI" id="CHEBI:43474"/>
        <dbReference type="ChEBI" id="CHEBI:59918"/>
        <dbReference type="ChEBI" id="CHEBI:64479"/>
        <dbReference type="ChEBI" id="CHEBI:138651"/>
        <dbReference type="EC" id="2.3.1.274"/>
    </reaction>
</comment>
<keyword evidence="12" id="KW-1185">Reference proteome</keyword>
<comment type="function">
    <text evidence="10">Catalyzes the reversible formation of acyl-phosphate (acyl-PO(4)) from acyl-[acyl-carrier-protein] (acyl-ACP). This enzyme utilizes acyl-ACP as fatty acyl donor, but not acyl-CoA.</text>
</comment>
<evidence type="ECO:0000256" key="1">
    <source>
        <dbReference type="ARBA" id="ARBA00001232"/>
    </source>
</evidence>
<dbReference type="HAMAP" id="MF_00019">
    <property type="entry name" value="PlsX"/>
    <property type="match status" value="1"/>
</dbReference>
<evidence type="ECO:0000256" key="3">
    <source>
        <dbReference type="ARBA" id="ARBA00022516"/>
    </source>
</evidence>
<keyword evidence="7 10" id="KW-1208">Phospholipid metabolism</keyword>
<evidence type="ECO:0000256" key="2">
    <source>
        <dbReference type="ARBA" id="ARBA00022490"/>
    </source>
</evidence>
<keyword evidence="11" id="KW-0012">Acyltransferase</keyword>
<name>A0A7M1LIB9_9BACT</name>
<dbReference type="InterPro" id="IPR012281">
    <property type="entry name" value="Phospholipid_synth_PlsX-like"/>
</dbReference>
<organism evidence="11 12">
    <name type="scientific">Campylobacter corcagiensis</name>
    <dbReference type="NCBI Taxonomy" id="1448857"/>
    <lineage>
        <taxon>Bacteria</taxon>
        <taxon>Pseudomonadati</taxon>
        <taxon>Campylobacterota</taxon>
        <taxon>Epsilonproteobacteria</taxon>
        <taxon>Campylobacterales</taxon>
        <taxon>Campylobacteraceae</taxon>
        <taxon>Campylobacter</taxon>
    </lineage>
</organism>
<dbReference type="PANTHER" id="PTHR30100">
    <property type="entry name" value="FATTY ACID/PHOSPHOLIPID SYNTHESIS PROTEIN PLSX"/>
    <property type="match status" value="1"/>
</dbReference>
<dbReference type="SUPFAM" id="SSF53659">
    <property type="entry name" value="Isocitrate/Isopropylmalate dehydrogenase-like"/>
    <property type="match status" value="1"/>
</dbReference>
<evidence type="ECO:0000313" key="11">
    <source>
        <dbReference type="EMBL" id="QOQ87714.1"/>
    </source>
</evidence>
<protein>
    <recommendedName>
        <fullName evidence="8 10">Phosphate acyltransferase</fullName>
        <ecNumber evidence="8 10">2.3.1.274</ecNumber>
    </recommendedName>
    <alternativeName>
        <fullName evidence="10">Acyl-ACP phosphotransacylase</fullName>
    </alternativeName>
    <alternativeName>
        <fullName evidence="10">Acyl-[acyl-carrier-protein]--phosphate acyltransferase</fullName>
    </alternativeName>
    <alternativeName>
        <fullName evidence="10">Phosphate-acyl-ACP acyltransferase</fullName>
    </alternativeName>
</protein>
<comment type="subunit">
    <text evidence="9 10">Homodimer. Probably interacts with PlsY.</text>
</comment>
<dbReference type="UniPathway" id="UPA00085"/>
<evidence type="ECO:0000256" key="7">
    <source>
        <dbReference type="ARBA" id="ARBA00023264"/>
    </source>
</evidence>
<dbReference type="Gene3D" id="3.40.718.10">
    <property type="entry name" value="Isopropylmalate Dehydrogenase"/>
    <property type="match status" value="1"/>
</dbReference>
<evidence type="ECO:0000313" key="12">
    <source>
        <dbReference type="Proteomes" id="UP000594749"/>
    </source>
</evidence>
<dbReference type="EMBL" id="CP063078">
    <property type="protein sequence ID" value="QOQ87714.1"/>
    <property type="molecule type" value="Genomic_DNA"/>
</dbReference>
<proteinExistence type="inferred from homology"/>
<evidence type="ECO:0000256" key="9">
    <source>
        <dbReference type="ARBA" id="ARBA00046608"/>
    </source>
</evidence>
<dbReference type="OrthoDB" id="9806408at2"/>
<keyword evidence="5 10" id="KW-0443">Lipid metabolism</keyword>
<comment type="subcellular location">
    <subcellularLocation>
        <location evidence="10">Cytoplasm</location>
    </subcellularLocation>
    <text evidence="10">Associated with the membrane possibly through PlsY.</text>
</comment>
<dbReference type="AlphaFoldDB" id="A0A7M1LIB9"/>
<dbReference type="PANTHER" id="PTHR30100:SF1">
    <property type="entry name" value="PHOSPHATE ACYLTRANSFERASE"/>
    <property type="match status" value="1"/>
</dbReference>
<dbReference type="EC" id="2.3.1.274" evidence="8 10"/>
<dbReference type="InterPro" id="IPR003664">
    <property type="entry name" value="FA_synthesis"/>
</dbReference>
<dbReference type="Proteomes" id="UP000594749">
    <property type="component" value="Chromosome"/>
</dbReference>
<dbReference type="Pfam" id="PF02504">
    <property type="entry name" value="FA_synthesis"/>
    <property type="match status" value="1"/>
</dbReference>
<evidence type="ECO:0000256" key="4">
    <source>
        <dbReference type="ARBA" id="ARBA00022679"/>
    </source>
</evidence>